<keyword evidence="2" id="KW-1185">Reference proteome</keyword>
<name>A0AC60NV58_IXOPE</name>
<proteinExistence type="predicted"/>
<comment type="caution">
    <text evidence="1">The sequence shown here is derived from an EMBL/GenBank/DDBJ whole genome shotgun (WGS) entry which is preliminary data.</text>
</comment>
<organism evidence="1 2">
    <name type="scientific">Ixodes persulcatus</name>
    <name type="common">Taiga tick</name>
    <dbReference type="NCBI Taxonomy" id="34615"/>
    <lineage>
        <taxon>Eukaryota</taxon>
        <taxon>Metazoa</taxon>
        <taxon>Ecdysozoa</taxon>
        <taxon>Arthropoda</taxon>
        <taxon>Chelicerata</taxon>
        <taxon>Arachnida</taxon>
        <taxon>Acari</taxon>
        <taxon>Parasitiformes</taxon>
        <taxon>Ixodida</taxon>
        <taxon>Ixodoidea</taxon>
        <taxon>Ixodidae</taxon>
        <taxon>Ixodinae</taxon>
        <taxon>Ixodes</taxon>
    </lineage>
</organism>
<protein>
    <submittedName>
        <fullName evidence="1">Uncharacterized protein</fullName>
    </submittedName>
</protein>
<accession>A0AC60NV58</accession>
<sequence length="649" mass="72768">MPTLFFVLTSVLSTATAAFHEYEYNCNTTALPWSVSREEHPALSEDGLERLLQCPKDLHGCSSDITPCEEERYIVTCSCASNCQDYGDCCWQAGPSLARHSSSSCIRLNVEGKYERDLYMVTGCNPAWPMDDTRESCEAIDSFQETFYVIPVTSARNVTYRNAFCALCNYDLDNATTFWNATSKIRRYFKVTTPDMADENRPLHLRPCAFHTRINDSCLEGSDSETVRKCHTYFAPVKPKGNESEVIYKNIYCGLCNGADPLELECAPMLVVPETWFLPQLRSGRPNLLSLLRPVVTSDSCFSWHSNKCYIRAPQYRYNASVTGDNASLVNATNATASEQQPYDIHNYLTVVCVSLSLLCLLLKGLVYILYKSSRTFSSRCTLCLSATLFWSQLIFLLVNSLEVPKSVCTGSAIVLHYGFLSTFFWTSVLSFDIWKNVAAVRLTSGRSSGFIVYCLIAWGGPLAIVAICALLNWTAPTFVLSPRYGHYSCWIGSLWGQVTFFLFPMVALLILDIGLYVHIVNHIHKTVKQAANFDFKGGAQSSRMALFIKLGFIMGTTWLLGFVGVFVNSVAMDIIVIILVGLQGVYLFFGFRDYTYFLQKRLFRKDLARTTSASSANTDVPTIERHPNGSLREGVQRGPAFNTFEKLE</sequence>
<evidence type="ECO:0000313" key="2">
    <source>
        <dbReference type="Proteomes" id="UP000805193"/>
    </source>
</evidence>
<evidence type="ECO:0000313" key="1">
    <source>
        <dbReference type="EMBL" id="KAG0410994.1"/>
    </source>
</evidence>
<dbReference type="EMBL" id="JABSTQ010011468">
    <property type="protein sequence ID" value="KAG0410994.1"/>
    <property type="molecule type" value="Genomic_DNA"/>
</dbReference>
<reference evidence="1 2" key="1">
    <citation type="journal article" date="2020" name="Cell">
        <title>Large-Scale Comparative Analyses of Tick Genomes Elucidate Their Genetic Diversity and Vector Capacities.</title>
        <authorList>
            <consortium name="Tick Genome and Microbiome Consortium (TIGMIC)"/>
            <person name="Jia N."/>
            <person name="Wang J."/>
            <person name="Shi W."/>
            <person name="Du L."/>
            <person name="Sun Y."/>
            <person name="Zhan W."/>
            <person name="Jiang J.F."/>
            <person name="Wang Q."/>
            <person name="Zhang B."/>
            <person name="Ji P."/>
            <person name="Bell-Sakyi L."/>
            <person name="Cui X.M."/>
            <person name="Yuan T.T."/>
            <person name="Jiang B.G."/>
            <person name="Yang W.F."/>
            <person name="Lam T.T."/>
            <person name="Chang Q.C."/>
            <person name="Ding S.J."/>
            <person name="Wang X.J."/>
            <person name="Zhu J.G."/>
            <person name="Ruan X.D."/>
            <person name="Zhao L."/>
            <person name="Wei J.T."/>
            <person name="Ye R.Z."/>
            <person name="Que T.C."/>
            <person name="Du C.H."/>
            <person name="Zhou Y.H."/>
            <person name="Cheng J.X."/>
            <person name="Dai P.F."/>
            <person name="Guo W.B."/>
            <person name="Han X.H."/>
            <person name="Huang E.J."/>
            <person name="Li L.F."/>
            <person name="Wei W."/>
            <person name="Gao Y.C."/>
            <person name="Liu J.Z."/>
            <person name="Shao H.Z."/>
            <person name="Wang X."/>
            <person name="Wang C.C."/>
            <person name="Yang T.C."/>
            <person name="Huo Q.B."/>
            <person name="Li W."/>
            <person name="Chen H.Y."/>
            <person name="Chen S.E."/>
            <person name="Zhou L.G."/>
            <person name="Ni X.B."/>
            <person name="Tian J.H."/>
            <person name="Sheng Y."/>
            <person name="Liu T."/>
            <person name="Pan Y.S."/>
            <person name="Xia L.Y."/>
            <person name="Li J."/>
            <person name="Zhao F."/>
            <person name="Cao W.C."/>
        </authorList>
    </citation>
    <scope>NUCLEOTIDE SEQUENCE [LARGE SCALE GENOMIC DNA]</scope>
    <source>
        <strain evidence="1">Iper-2018</strain>
    </source>
</reference>
<gene>
    <name evidence="1" type="ORF">HPB47_011866</name>
</gene>
<dbReference type="Proteomes" id="UP000805193">
    <property type="component" value="Unassembled WGS sequence"/>
</dbReference>